<sequence>MKKVRILSIDGGGVKGVIPAVICEYLESEISKKVNRKVFLHEYFDFIVGTSTGGILGALYTSPKYHSAQEVLELYKNCADKIFKKNIIRRISSFGGILRPRYSTKALEELANSLFGDIHLSQTLKPFMTTSYDLIRAKEIFFDSINAKKKPIKNFKLKDIVIATSSAPVYFNAKKLISLNNDIYNCIDGGIFANNPALIAYAEARNINFKKNLDFNKPSFPEADYMILVSIGTGKKDGYKSYEHLKTKGGAKWIIPIIDILFSAQSNTDNFILKKIFDSSKNKWNYYRLNPRLYKSSLDLDNKSKENIQNLFSDAQEFIKSNKDKLDDIVLQLIENH</sequence>
<dbReference type="InterPro" id="IPR016035">
    <property type="entry name" value="Acyl_Trfase/lysoPLipase"/>
</dbReference>
<reference evidence="6" key="1">
    <citation type="submission" date="2023-07" db="EMBL/GenBank/DDBJ databases">
        <authorList>
            <person name="Colorado M.A."/>
            <person name="Villamil L.M."/>
            <person name="Melo J.F."/>
            <person name="Rodriguez J.A."/>
            <person name="Ruiz R.Y."/>
        </authorList>
    </citation>
    <scope>NUCLEOTIDE SEQUENCE [LARGE SCALE GENOMIC DNA]</scope>
    <source>
        <strain evidence="6">C33</strain>
    </source>
</reference>
<evidence type="ECO:0000313" key="5">
    <source>
        <dbReference type="EMBL" id="MDX8335169.1"/>
    </source>
</evidence>
<feature type="short sequence motif" description="DGA/G" evidence="3">
    <location>
        <begin position="188"/>
        <end position="190"/>
    </location>
</feature>
<proteinExistence type="inferred from homology"/>
<keyword evidence="3" id="KW-0378">Hydrolase</keyword>
<feature type="domain" description="PNPLA" evidence="4">
    <location>
        <begin position="7"/>
        <end position="201"/>
    </location>
</feature>
<evidence type="ECO:0000256" key="1">
    <source>
        <dbReference type="ARBA" id="ARBA00010240"/>
    </source>
</evidence>
<evidence type="ECO:0000313" key="6">
    <source>
        <dbReference type="Proteomes" id="UP001279681"/>
    </source>
</evidence>
<evidence type="ECO:0000256" key="3">
    <source>
        <dbReference type="PROSITE-ProRule" id="PRU01161"/>
    </source>
</evidence>
<feature type="active site" description="Proton acceptor" evidence="3">
    <location>
        <position position="188"/>
    </location>
</feature>
<keyword evidence="2 3" id="KW-0443">Lipid metabolism</keyword>
<dbReference type="PANTHER" id="PTHR32176">
    <property type="entry name" value="XYLOSE ISOMERASE"/>
    <property type="match status" value="1"/>
</dbReference>
<feature type="active site" description="Nucleophile" evidence="3">
    <location>
        <position position="51"/>
    </location>
</feature>
<dbReference type="PANTHER" id="PTHR32176:SF92">
    <property type="entry name" value="XYLOSE ISOMERASE"/>
    <property type="match status" value="1"/>
</dbReference>
<feature type="short sequence motif" description="GXSXG" evidence="3">
    <location>
        <begin position="49"/>
        <end position="53"/>
    </location>
</feature>
<protein>
    <submittedName>
        <fullName evidence="5">Patatin-like phospholipase family protein</fullName>
    </submittedName>
</protein>
<accession>A0ABU4W902</accession>
<dbReference type="RefSeq" id="WP_320312578.1">
    <property type="nucleotide sequence ID" value="NZ_JAVIKH010000001.1"/>
</dbReference>
<keyword evidence="6" id="KW-1185">Reference proteome</keyword>
<dbReference type="SUPFAM" id="SSF52151">
    <property type="entry name" value="FabD/lysophospholipase-like"/>
    <property type="match status" value="1"/>
</dbReference>
<name>A0ABU4W902_9FUSO</name>
<gene>
    <name evidence="5" type="ORF">RFV38_01440</name>
</gene>
<comment type="similarity">
    <text evidence="1">Belongs to the patatin family.</text>
</comment>
<dbReference type="InterPro" id="IPR002641">
    <property type="entry name" value="PNPLA_dom"/>
</dbReference>
<organism evidence="5 6">
    <name type="scientific">Candidatus Cetobacterium colombiensis</name>
    <dbReference type="NCBI Taxonomy" id="3073100"/>
    <lineage>
        <taxon>Bacteria</taxon>
        <taxon>Fusobacteriati</taxon>
        <taxon>Fusobacteriota</taxon>
        <taxon>Fusobacteriia</taxon>
        <taxon>Fusobacteriales</taxon>
        <taxon>Fusobacteriaceae</taxon>
        <taxon>Cetobacterium</taxon>
    </lineage>
</organism>
<dbReference type="Proteomes" id="UP001279681">
    <property type="component" value="Unassembled WGS sequence"/>
</dbReference>
<comment type="caution">
    <text evidence="5">The sequence shown here is derived from an EMBL/GenBank/DDBJ whole genome shotgun (WGS) entry which is preliminary data.</text>
</comment>
<dbReference type="PROSITE" id="PS51635">
    <property type="entry name" value="PNPLA"/>
    <property type="match status" value="1"/>
</dbReference>
<keyword evidence="3" id="KW-0442">Lipid degradation</keyword>
<evidence type="ECO:0000256" key="2">
    <source>
        <dbReference type="ARBA" id="ARBA00023098"/>
    </source>
</evidence>
<feature type="short sequence motif" description="GXGXXG" evidence="3">
    <location>
        <begin position="11"/>
        <end position="16"/>
    </location>
</feature>
<dbReference type="Pfam" id="PF01734">
    <property type="entry name" value="Patatin"/>
    <property type="match status" value="1"/>
</dbReference>
<evidence type="ECO:0000259" key="4">
    <source>
        <dbReference type="PROSITE" id="PS51635"/>
    </source>
</evidence>
<dbReference type="EMBL" id="JAVIKH010000001">
    <property type="protein sequence ID" value="MDX8335169.1"/>
    <property type="molecule type" value="Genomic_DNA"/>
</dbReference>
<dbReference type="Gene3D" id="3.40.1090.10">
    <property type="entry name" value="Cytosolic phospholipase A2 catalytic domain"/>
    <property type="match status" value="1"/>
</dbReference>